<accession>A0AAE0IBU0</accession>
<reference evidence="2" key="1">
    <citation type="journal article" date="2023" name="Mol. Phylogenet. Evol.">
        <title>Genome-scale phylogeny and comparative genomics of the fungal order Sordariales.</title>
        <authorList>
            <person name="Hensen N."/>
            <person name="Bonometti L."/>
            <person name="Westerberg I."/>
            <person name="Brannstrom I.O."/>
            <person name="Guillou S."/>
            <person name="Cros-Aarteil S."/>
            <person name="Calhoun S."/>
            <person name="Haridas S."/>
            <person name="Kuo A."/>
            <person name="Mondo S."/>
            <person name="Pangilinan J."/>
            <person name="Riley R."/>
            <person name="LaButti K."/>
            <person name="Andreopoulos B."/>
            <person name="Lipzen A."/>
            <person name="Chen C."/>
            <person name="Yan M."/>
            <person name="Daum C."/>
            <person name="Ng V."/>
            <person name="Clum A."/>
            <person name="Steindorff A."/>
            <person name="Ohm R.A."/>
            <person name="Martin F."/>
            <person name="Silar P."/>
            <person name="Natvig D.O."/>
            <person name="Lalanne C."/>
            <person name="Gautier V."/>
            <person name="Ament-Velasquez S.L."/>
            <person name="Kruys A."/>
            <person name="Hutchinson M.I."/>
            <person name="Powell A.J."/>
            <person name="Barry K."/>
            <person name="Miller A.N."/>
            <person name="Grigoriev I.V."/>
            <person name="Debuchy R."/>
            <person name="Gladieux P."/>
            <person name="Hiltunen Thoren M."/>
            <person name="Johannesson H."/>
        </authorList>
    </citation>
    <scope>NUCLEOTIDE SEQUENCE</scope>
    <source>
        <strain evidence="2">CBS 118394</strain>
    </source>
</reference>
<dbReference type="Gene3D" id="3.20.20.150">
    <property type="entry name" value="Divalent-metal-dependent TIM barrel enzymes"/>
    <property type="match status" value="1"/>
</dbReference>
<sequence length="365" mass="41018">MACKLAISSMSLGRCFAGHSLAHKLDVAQKYEYRGIELFHEDLADVAESIYDHTSSPEGPSPAAQLAAARHIYQMCRVRALEIVCLQPFMHYDGLVDRTEHERHLRKLALWIKLARELNTDLIQIPANFLPASHVSEDLNLIVADLQQVADIGLRASPPIRFAYESLCWSTRVDTWELCWEVVQRVDRPNFGMCLDTFNIAGRIYADPTSVTGRTANADEAVRQCISNMVAHVDVAKVFYVQVVDAERLQQPLVPGHPYYNPDQPARMSWSRNCRLFYGEQDHGAYLPVRDIAAAFFHGLGFKGWVSLELFNRRMSEEGADVPEELARRGAVSWAKLAKDLRLPVDTPSLLAAKSVQSIRISASL</sequence>
<dbReference type="PANTHER" id="PTHR12110">
    <property type="entry name" value="HYDROXYPYRUVATE ISOMERASE"/>
    <property type="match status" value="1"/>
</dbReference>
<name>A0AAE0IBU0_9PEZI</name>
<dbReference type="AlphaFoldDB" id="A0AAE0IBU0"/>
<keyword evidence="3" id="KW-1185">Reference proteome</keyword>
<evidence type="ECO:0000313" key="2">
    <source>
        <dbReference type="EMBL" id="KAK3322049.1"/>
    </source>
</evidence>
<proteinExistence type="predicted"/>
<feature type="domain" description="Xylose isomerase-like TIM barrel" evidence="1">
    <location>
        <begin position="25"/>
        <end position="325"/>
    </location>
</feature>
<evidence type="ECO:0000313" key="3">
    <source>
        <dbReference type="Proteomes" id="UP001283341"/>
    </source>
</evidence>
<dbReference type="InterPro" id="IPR013022">
    <property type="entry name" value="Xyl_isomerase-like_TIM-brl"/>
</dbReference>
<protein>
    <submittedName>
        <fullName evidence="2">Dehydroshikimate dehydratase</fullName>
    </submittedName>
</protein>
<dbReference type="Pfam" id="PF01261">
    <property type="entry name" value="AP_endonuc_2"/>
    <property type="match status" value="1"/>
</dbReference>
<dbReference type="SUPFAM" id="SSF51658">
    <property type="entry name" value="Xylose isomerase-like"/>
    <property type="match status" value="1"/>
</dbReference>
<dbReference type="InterPro" id="IPR050312">
    <property type="entry name" value="IolE/XylAMocC-like"/>
</dbReference>
<reference evidence="2" key="2">
    <citation type="submission" date="2023-06" db="EMBL/GenBank/DDBJ databases">
        <authorList>
            <consortium name="Lawrence Berkeley National Laboratory"/>
            <person name="Haridas S."/>
            <person name="Hensen N."/>
            <person name="Bonometti L."/>
            <person name="Westerberg I."/>
            <person name="Brannstrom I.O."/>
            <person name="Guillou S."/>
            <person name="Cros-Aarteil S."/>
            <person name="Calhoun S."/>
            <person name="Kuo A."/>
            <person name="Mondo S."/>
            <person name="Pangilinan J."/>
            <person name="Riley R."/>
            <person name="Labutti K."/>
            <person name="Andreopoulos B."/>
            <person name="Lipzen A."/>
            <person name="Chen C."/>
            <person name="Yanf M."/>
            <person name="Daum C."/>
            <person name="Ng V."/>
            <person name="Clum A."/>
            <person name="Steindorff A."/>
            <person name="Ohm R."/>
            <person name="Martin F."/>
            <person name="Silar P."/>
            <person name="Natvig D."/>
            <person name="Lalanne C."/>
            <person name="Gautier V."/>
            <person name="Ament-Velasquez S.L."/>
            <person name="Kruys A."/>
            <person name="Hutchinson M.I."/>
            <person name="Powell A.J."/>
            <person name="Barry K."/>
            <person name="Miller A.N."/>
            <person name="Grigoriev I.V."/>
            <person name="Debuchy R."/>
            <person name="Gladieux P."/>
            <person name="Thoren M.H."/>
            <person name="Johannesson H."/>
        </authorList>
    </citation>
    <scope>NUCLEOTIDE SEQUENCE</scope>
    <source>
        <strain evidence="2">CBS 118394</strain>
    </source>
</reference>
<dbReference type="InterPro" id="IPR036237">
    <property type="entry name" value="Xyl_isomerase-like_sf"/>
</dbReference>
<evidence type="ECO:0000259" key="1">
    <source>
        <dbReference type="Pfam" id="PF01261"/>
    </source>
</evidence>
<organism evidence="2 3">
    <name type="scientific">Apodospora peruviana</name>
    <dbReference type="NCBI Taxonomy" id="516989"/>
    <lineage>
        <taxon>Eukaryota</taxon>
        <taxon>Fungi</taxon>
        <taxon>Dikarya</taxon>
        <taxon>Ascomycota</taxon>
        <taxon>Pezizomycotina</taxon>
        <taxon>Sordariomycetes</taxon>
        <taxon>Sordariomycetidae</taxon>
        <taxon>Sordariales</taxon>
        <taxon>Lasiosphaeriaceae</taxon>
        <taxon>Apodospora</taxon>
    </lineage>
</organism>
<dbReference type="Proteomes" id="UP001283341">
    <property type="component" value="Unassembled WGS sequence"/>
</dbReference>
<dbReference type="EMBL" id="JAUEDM010000003">
    <property type="protein sequence ID" value="KAK3322049.1"/>
    <property type="molecule type" value="Genomic_DNA"/>
</dbReference>
<comment type="caution">
    <text evidence="2">The sequence shown here is derived from an EMBL/GenBank/DDBJ whole genome shotgun (WGS) entry which is preliminary data.</text>
</comment>
<gene>
    <name evidence="2" type="ORF">B0H66DRAFT_186913</name>
</gene>
<dbReference type="PANTHER" id="PTHR12110:SF21">
    <property type="entry name" value="XYLOSE ISOMERASE-LIKE TIM BARREL DOMAIN-CONTAINING PROTEIN"/>
    <property type="match status" value="1"/>
</dbReference>